<gene>
    <name evidence="4" type="ORF">GON05_28200</name>
</gene>
<dbReference type="PIRSF" id="PIRSF005690">
    <property type="entry name" value="GerBA"/>
    <property type="match status" value="1"/>
</dbReference>
<keyword evidence="5" id="KW-1185">Reference proteome</keyword>
<evidence type="ECO:0000256" key="3">
    <source>
        <dbReference type="SAM" id="Phobius"/>
    </source>
</evidence>
<comment type="similarity">
    <text evidence="1">Belongs to the GerABKA family.</text>
</comment>
<sequence length="445" mass="50018">MVRLQKQLEQIREALFHTEDLTIRSFEVEGQMAKLVFLETLCDEEKLQISLFKQWFRAKSNQYPDLELDQLLTAVDIKEVTAVDEAVKELLKGKGIIGLDSGRVWFAFNAGMDTIRSIQEPVNELSIVGERAGFVESMTTNLHLLRSRVSTGEFRVRYCSLGRQSTHRVAVVWIEEIADKEIVEETYQRISRFTTNREVHPGRLQRQLMESKYSIFPQIFGTERIDATAGLLMQGRIAVICDQSSTCLIVPASLYTFMQSVDAYLLGKGIALLLHSLRAIGMFLSLYACALYIAIVTFHHEVLPAKMSISIKSSLENVPYPPFIEAILMIVIFQLIAEATIRLPSQLAQMTGVAGGIIISESLVKIGFVSNVYIVIIALSMIGNFMIPTFQMRIFAFAGQMLLVFGSAILGFYGIAFVTIALLIHFFTLEPFGVPYCMPIRSRAK</sequence>
<dbReference type="PANTHER" id="PTHR22550:SF5">
    <property type="entry name" value="LEUCINE ZIPPER PROTEIN 4"/>
    <property type="match status" value="1"/>
</dbReference>
<dbReference type="Proteomes" id="UP000467637">
    <property type="component" value="Unassembled WGS sequence"/>
</dbReference>
<protein>
    <recommendedName>
        <fullName evidence="6">Spore germination protein</fullName>
    </recommendedName>
</protein>
<dbReference type="Pfam" id="PF03323">
    <property type="entry name" value="GerA"/>
    <property type="match status" value="1"/>
</dbReference>
<evidence type="ECO:0000313" key="5">
    <source>
        <dbReference type="Proteomes" id="UP000467637"/>
    </source>
</evidence>
<feature type="transmembrane region" description="Helical" evidence="3">
    <location>
        <begin position="320"/>
        <end position="340"/>
    </location>
</feature>
<keyword evidence="3" id="KW-1133">Transmembrane helix</keyword>
<dbReference type="RefSeq" id="WP_157323905.1">
    <property type="nucleotide sequence ID" value="NZ_WSEM01000028.1"/>
</dbReference>
<feature type="transmembrane region" description="Helical" evidence="3">
    <location>
        <begin position="372"/>
        <end position="390"/>
    </location>
</feature>
<proteinExistence type="inferred from homology"/>
<feature type="transmembrane region" description="Helical" evidence="3">
    <location>
        <begin position="402"/>
        <end position="427"/>
    </location>
</feature>
<accession>A0ABW9UGP1</accession>
<evidence type="ECO:0000256" key="2">
    <source>
        <dbReference type="ARBA" id="ARBA00023136"/>
    </source>
</evidence>
<dbReference type="InterPro" id="IPR050768">
    <property type="entry name" value="UPF0353/GerABKA_families"/>
</dbReference>
<evidence type="ECO:0000256" key="1">
    <source>
        <dbReference type="ARBA" id="ARBA00005278"/>
    </source>
</evidence>
<evidence type="ECO:0000313" key="4">
    <source>
        <dbReference type="EMBL" id="MVQ38497.1"/>
    </source>
</evidence>
<keyword evidence="3" id="KW-0812">Transmembrane</keyword>
<dbReference type="PANTHER" id="PTHR22550">
    <property type="entry name" value="SPORE GERMINATION PROTEIN"/>
    <property type="match status" value="1"/>
</dbReference>
<feature type="transmembrane region" description="Helical" evidence="3">
    <location>
        <begin position="279"/>
        <end position="300"/>
    </location>
</feature>
<keyword evidence="2 3" id="KW-0472">Membrane</keyword>
<dbReference type="InterPro" id="IPR004995">
    <property type="entry name" value="Spore_Ger"/>
</dbReference>
<organism evidence="4 5">
    <name type="scientific">Paenibacillus anseongense</name>
    <dbReference type="NCBI Taxonomy" id="2682845"/>
    <lineage>
        <taxon>Bacteria</taxon>
        <taxon>Bacillati</taxon>
        <taxon>Bacillota</taxon>
        <taxon>Bacilli</taxon>
        <taxon>Bacillales</taxon>
        <taxon>Paenibacillaceae</taxon>
        <taxon>Paenibacillus</taxon>
    </lineage>
</organism>
<comment type="caution">
    <text evidence="4">The sequence shown here is derived from an EMBL/GenBank/DDBJ whole genome shotgun (WGS) entry which is preliminary data.</text>
</comment>
<dbReference type="EMBL" id="WSEM01000028">
    <property type="protein sequence ID" value="MVQ38497.1"/>
    <property type="molecule type" value="Genomic_DNA"/>
</dbReference>
<name>A0ABW9UGP1_9BACL</name>
<reference evidence="4 5" key="1">
    <citation type="submission" date="2019-12" db="EMBL/GenBank/DDBJ databases">
        <authorList>
            <person name="Huq M.A."/>
        </authorList>
    </citation>
    <scope>NUCLEOTIDE SEQUENCE [LARGE SCALE GENOMIC DNA]</scope>
    <source>
        <strain evidence="4 5">MAH-34</strain>
    </source>
</reference>
<evidence type="ECO:0008006" key="6">
    <source>
        <dbReference type="Google" id="ProtNLM"/>
    </source>
</evidence>